<gene>
    <name evidence="3" type="ORF">AVDCRST_MAG29-609</name>
</gene>
<organism evidence="3">
    <name type="scientific">uncultured Nocardioidaceae bacterium</name>
    <dbReference type="NCBI Taxonomy" id="253824"/>
    <lineage>
        <taxon>Bacteria</taxon>
        <taxon>Bacillati</taxon>
        <taxon>Actinomycetota</taxon>
        <taxon>Actinomycetes</taxon>
        <taxon>Propionibacteriales</taxon>
        <taxon>Nocardioidaceae</taxon>
        <taxon>environmental samples</taxon>
    </lineage>
</organism>
<proteinExistence type="predicted"/>
<dbReference type="AlphaFoldDB" id="A0A6J4L6T9"/>
<name>A0A6J4L6T9_9ACTN</name>
<sequence>MTSPDGIVTYRPLGSRVAAAVGSVCLVAVLAVMWFAFPQSVRDAFKLVEILTLLLFLAASLAILYGIARTSVTYDDSRIRIRNGFRHHEVDWSDVDSLWMDRGMPWATLTTTGGQRVLVMAVQASDGDRATAQLRKMRARAIEAGGLAGGQGRGAVR</sequence>
<keyword evidence="1" id="KW-0472">Membrane</keyword>
<accession>A0A6J4L6T9</accession>
<dbReference type="Pfam" id="PF10756">
    <property type="entry name" value="bPH_6"/>
    <property type="match status" value="1"/>
</dbReference>
<dbReference type="InterPro" id="IPR019692">
    <property type="entry name" value="CFP-6_PH"/>
</dbReference>
<feature type="transmembrane region" description="Helical" evidence="1">
    <location>
        <begin position="44"/>
        <end position="68"/>
    </location>
</feature>
<reference evidence="3" key="1">
    <citation type="submission" date="2020-02" db="EMBL/GenBank/DDBJ databases">
        <authorList>
            <person name="Meier V. D."/>
        </authorList>
    </citation>
    <scope>NUCLEOTIDE SEQUENCE</scope>
    <source>
        <strain evidence="3">AVDCRST_MAG29</strain>
    </source>
</reference>
<feature type="transmembrane region" description="Helical" evidence="1">
    <location>
        <begin position="17"/>
        <end position="37"/>
    </location>
</feature>
<keyword evidence="1" id="KW-1133">Transmembrane helix</keyword>
<dbReference type="EMBL" id="CADCUG010000035">
    <property type="protein sequence ID" value="CAA9323783.1"/>
    <property type="molecule type" value="Genomic_DNA"/>
</dbReference>
<evidence type="ECO:0000259" key="2">
    <source>
        <dbReference type="Pfam" id="PF10756"/>
    </source>
</evidence>
<feature type="domain" description="Low molecular weight protein antigen 6 PH" evidence="2">
    <location>
        <begin position="69"/>
        <end position="138"/>
    </location>
</feature>
<evidence type="ECO:0000313" key="3">
    <source>
        <dbReference type="EMBL" id="CAA9323783.1"/>
    </source>
</evidence>
<keyword evidence="1" id="KW-0812">Transmembrane</keyword>
<protein>
    <recommendedName>
        <fullName evidence="2">Low molecular weight protein antigen 6 PH domain-containing protein</fullName>
    </recommendedName>
</protein>
<evidence type="ECO:0000256" key="1">
    <source>
        <dbReference type="SAM" id="Phobius"/>
    </source>
</evidence>